<evidence type="ECO:0000259" key="1">
    <source>
        <dbReference type="Pfam" id="PF13788"/>
    </source>
</evidence>
<sequence>MCNGSWNLIPQIYFSNDTTKKMEITIIQLGDENIAEVKGSGVFIHNLDDGLQIMVDCGAQEAYKAIIYQENITDDFFELKTKLAGEILQKYTQYGFDIAIVGDFSKYNSKSLNDFIYESNKSKKINFVGTREEAIARFSKR</sequence>
<evidence type="ECO:0000313" key="2">
    <source>
        <dbReference type="EMBL" id="VXC40537.1"/>
    </source>
</evidence>
<dbReference type="Proteomes" id="UP000432350">
    <property type="component" value="Unassembled WGS sequence"/>
</dbReference>
<proteinExistence type="predicted"/>
<accession>A0A653YDR2</accession>
<dbReference type="InterPro" id="IPR025438">
    <property type="entry name" value="DUF4180"/>
</dbReference>
<dbReference type="EMBL" id="CABWMV010000003">
    <property type="protein sequence ID" value="VXC40537.1"/>
    <property type="molecule type" value="Genomic_DNA"/>
</dbReference>
<dbReference type="AlphaFoldDB" id="A0A653YDR2"/>
<evidence type="ECO:0000313" key="3">
    <source>
        <dbReference type="Proteomes" id="UP000432350"/>
    </source>
</evidence>
<gene>
    <name evidence="2" type="ORF">SPHINGO8BC_110137</name>
</gene>
<protein>
    <recommendedName>
        <fullName evidence="1">DUF4180 domain-containing protein</fullName>
    </recommendedName>
</protein>
<name>A0A653YDR2_SPHMU</name>
<feature type="domain" description="DUF4180" evidence="1">
    <location>
        <begin position="31"/>
        <end position="137"/>
    </location>
</feature>
<organism evidence="2 3">
    <name type="scientific">Sphingobacterium multivorum</name>
    <dbReference type="NCBI Taxonomy" id="28454"/>
    <lineage>
        <taxon>Bacteria</taxon>
        <taxon>Pseudomonadati</taxon>
        <taxon>Bacteroidota</taxon>
        <taxon>Sphingobacteriia</taxon>
        <taxon>Sphingobacteriales</taxon>
        <taxon>Sphingobacteriaceae</taxon>
        <taxon>Sphingobacterium</taxon>
    </lineage>
</organism>
<reference evidence="2 3" key="1">
    <citation type="submission" date="2019-10" db="EMBL/GenBank/DDBJ databases">
        <authorList>
            <person name="Karimi E."/>
        </authorList>
    </citation>
    <scope>NUCLEOTIDE SEQUENCE [LARGE SCALE GENOMIC DNA]</scope>
    <source>
        <strain evidence="2">Sphingobacterium sp. 8BC</strain>
    </source>
</reference>
<dbReference type="Pfam" id="PF13788">
    <property type="entry name" value="DUF4180"/>
    <property type="match status" value="1"/>
</dbReference>